<dbReference type="AlphaFoldDB" id="A0A1F4WFZ2"/>
<gene>
    <name evidence="3" type="ORF">A2415_01690</name>
</gene>
<proteinExistence type="predicted"/>
<reference evidence="3 4" key="1">
    <citation type="journal article" date="2016" name="Nat. Commun.">
        <title>Thousands of microbial genomes shed light on interconnected biogeochemical processes in an aquifer system.</title>
        <authorList>
            <person name="Anantharaman K."/>
            <person name="Brown C.T."/>
            <person name="Hug L.A."/>
            <person name="Sharon I."/>
            <person name="Castelle C.J."/>
            <person name="Probst A.J."/>
            <person name="Thomas B.C."/>
            <person name="Singh A."/>
            <person name="Wilkins M.J."/>
            <person name="Karaoz U."/>
            <person name="Brodie E.L."/>
            <person name="Williams K.H."/>
            <person name="Hubbard S.S."/>
            <person name="Banfield J.F."/>
        </authorList>
    </citation>
    <scope>NUCLEOTIDE SEQUENCE [LARGE SCALE GENOMIC DNA]</scope>
</reference>
<evidence type="ECO:0000313" key="3">
    <source>
        <dbReference type="EMBL" id="OGC68367.1"/>
    </source>
</evidence>
<dbReference type="Proteomes" id="UP000179113">
    <property type="component" value="Unassembled WGS sequence"/>
</dbReference>
<accession>A0A1F4WFZ2</accession>
<dbReference type="InterPro" id="IPR041551">
    <property type="entry name" value="RE_BsaWI"/>
</dbReference>
<feature type="domain" description="BsaWI restriction endonuclease type 2" evidence="2">
    <location>
        <begin position="136"/>
        <end position="215"/>
    </location>
</feature>
<protein>
    <recommendedName>
        <fullName evidence="2">BsaWI restriction endonuclease type 2 domain-containing protein</fullName>
    </recommendedName>
</protein>
<evidence type="ECO:0000259" key="2">
    <source>
        <dbReference type="Pfam" id="PF18643"/>
    </source>
</evidence>
<organism evidence="3 4">
    <name type="scientific">candidate division WWE3 bacterium RIFOXYC1_FULL_39_7</name>
    <dbReference type="NCBI Taxonomy" id="1802643"/>
    <lineage>
        <taxon>Bacteria</taxon>
        <taxon>Katanobacteria</taxon>
    </lineage>
</organism>
<evidence type="ECO:0000313" key="4">
    <source>
        <dbReference type="Proteomes" id="UP000179113"/>
    </source>
</evidence>
<evidence type="ECO:0000256" key="1">
    <source>
        <dbReference type="SAM" id="MobiDB-lite"/>
    </source>
</evidence>
<name>A0A1F4WFZ2_UNCKA</name>
<feature type="region of interest" description="Disordered" evidence="1">
    <location>
        <begin position="199"/>
        <end position="222"/>
    </location>
</feature>
<dbReference type="Pfam" id="PF18643">
    <property type="entry name" value="RE_BsaWI"/>
    <property type="match status" value="1"/>
</dbReference>
<comment type="caution">
    <text evidence="3">The sequence shown here is derived from an EMBL/GenBank/DDBJ whole genome shotgun (WGS) entry which is preliminary data.</text>
</comment>
<sequence>MIKVKVYSYDRESSVEVELDNIDEKKYQSIQKELLEKLDNEQAYSAISHAFTYAVNLCPKANPSDLWQHVIYRTFIENGRNEQSWKRASGQGFENAFVELYNSRLANFGIRLVVLSSITANQALEEMKLKGVIAPSKMDIAIQGNCGSAEAKWKIFGVIHAKTSIAERIKDDAPASKLIMDKGFMSVLVTLDSKSFPPPHGDGVNHGELGGRTFGQNRNGPQPKRDYFEIDGDFHFGYSYNLRTPPTVGETRSGSKIKTLSFNLEQPDEVVKDISEFWDKVKGNICVQVPETKILR</sequence>
<dbReference type="EMBL" id="MEWA01000048">
    <property type="protein sequence ID" value="OGC68367.1"/>
    <property type="molecule type" value="Genomic_DNA"/>
</dbReference>
<dbReference type="CDD" id="cd22309">
    <property type="entry name" value="AgeI-like"/>
    <property type="match status" value="1"/>
</dbReference>